<dbReference type="InterPro" id="IPR036867">
    <property type="entry name" value="R3H_dom_sf"/>
</dbReference>
<dbReference type="CDD" id="cd02414">
    <property type="entry name" value="KH-II_Jag"/>
    <property type="match status" value="1"/>
</dbReference>
<reference evidence="3 4" key="1">
    <citation type="submission" date="2018-09" db="EMBL/GenBank/DDBJ databases">
        <title>Complete genome sequence of Euzebya sp. DY32-46 isolated from seawater of Pacific Ocean.</title>
        <authorList>
            <person name="Xu L."/>
            <person name="Wu Y.-H."/>
            <person name="Xu X.-W."/>
        </authorList>
    </citation>
    <scope>NUCLEOTIDE SEQUENCE [LARGE SCALE GENOMIC DNA]</scope>
    <source>
        <strain evidence="3 4">DY32-46</strain>
    </source>
</reference>
<dbReference type="PROSITE" id="PS51061">
    <property type="entry name" value="R3H"/>
    <property type="match status" value="1"/>
</dbReference>
<dbReference type="SUPFAM" id="SSF82708">
    <property type="entry name" value="R3H domain"/>
    <property type="match status" value="1"/>
</dbReference>
<proteinExistence type="predicted"/>
<dbReference type="Pfam" id="PF13083">
    <property type="entry name" value="KH_KhpA-B"/>
    <property type="match status" value="1"/>
</dbReference>
<dbReference type="Proteomes" id="UP000264006">
    <property type="component" value="Chromosome"/>
</dbReference>
<name>A0A346Y5M0_9ACTN</name>
<feature type="region of interest" description="Disordered" evidence="1">
    <location>
        <begin position="146"/>
        <end position="167"/>
    </location>
</feature>
<dbReference type="PANTHER" id="PTHR35800:SF1">
    <property type="entry name" value="RNA-BINDING PROTEIN KHPB"/>
    <property type="match status" value="1"/>
</dbReference>
<dbReference type="InterPro" id="IPR015946">
    <property type="entry name" value="KH_dom-like_a/b"/>
</dbReference>
<evidence type="ECO:0000259" key="2">
    <source>
        <dbReference type="PROSITE" id="PS51061"/>
    </source>
</evidence>
<feature type="domain" description="R3H" evidence="2">
    <location>
        <begin position="101"/>
        <end position="167"/>
    </location>
</feature>
<dbReference type="EMBL" id="CP031165">
    <property type="protein sequence ID" value="AXV09767.1"/>
    <property type="molecule type" value="Genomic_DNA"/>
</dbReference>
<dbReference type="OrthoDB" id="9794483at2"/>
<protein>
    <submittedName>
        <fullName evidence="3">RNA-binding protein Jag</fullName>
    </submittedName>
</protein>
<dbReference type="SMART" id="SM00393">
    <property type="entry name" value="R3H"/>
    <property type="match status" value="1"/>
</dbReference>
<dbReference type="GO" id="GO:0003723">
    <property type="term" value="F:RNA binding"/>
    <property type="evidence" value="ECO:0007669"/>
    <property type="project" value="InterPro"/>
</dbReference>
<dbReference type="KEGG" id="euz:DVS28_a5111"/>
<dbReference type="InterPro" id="IPR038008">
    <property type="entry name" value="Jag_KH"/>
</dbReference>
<gene>
    <name evidence="3" type="ORF">DVS28_a5111</name>
</gene>
<dbReference type="AlphaFoldDB" id="A0A346Y5M0"/>
<dbReference type="InterPro" id="IPR039247">
    <property type="entry name" value="KhpB"/>
</dbReference>
<dbReference type="Pfam" id="PF01424">
    <property type="entry name" value="R3H"/>
    <property type="match status" value="1"/>
</dbReference>
<sequence length="167" mass="18627">MTDVQEAESDERTTMELLDEDADLAADFVEGLLDILDLPGDIDIEVQPDQATVTVQEVGSGLLIGRRGATLDALQELVRCSVQRQTERRSHVRVDVEGYRSRQLEKLRERCREAIAEVRETLEPVKLEPMDAYERKMMHNLAAAAGGVTSASEGAEPRRRVVIRPEG</sequence>
<dbReference type="Gene3D" id="3.30.1370.50">
    <property type="entry name" value="R3H-like domain"/>
    <property type="match status" value="1"/>
</dbReference>
<dbReference type="InterPro" id="IPR001374">
    <property type="entry name" value="R3H_dom"/>
</dbReference>
<keyword evidence="4" id="KW-1185">Reference proteome</keyword>
<dbReference type="PANTHER" id="PTHR35800">
    <property type="entry name" value="PROTEIN JAG"/>
    <property type="match status" value="1"/>
</dbReference>
<accession>A0A346Y5M0</accession>
<dbReference type="CDD" id="cd02644">
    <property type="entry name" value="R3H_jag"/>
    <property type="match status" value="1"/>
</dbReference>
<dbReference type="InterPro" id="IPR034079">
    <property type="entry name" value="R3H_KhpB"/>
</dbReference>
<organism evidence="3 4">
    <name type="scientific">Euzebya pacifica</name>
    <dbReference type="NCBI Taxonomy" id="1608957"/>
    <lineage>
        <taxon>Bacteria</taxon>
        <taxon>Bacillati</taxon>
        <taxon>Actinomycetota</taxon>
        <taxon>Nitriliruptoria</taxon>
        <taxon>Euzebyales</taxon>
    </lineage>
</organism>
<dbReference type="SUPFAM" id="SSF54791">
    <property type="entry name" value="Eukaryotic type KH-domain (KH-domain type I)"/>
    <property type="match status" value="1"/>
</dbReference>
<dbReference type="InterPro" id="IPR036612">
    <property type="entry name" value="KH_dom_type_1_sf"/>
</dbReference>
<feature type="compositionally biased region" description="Basic and acidic residues" evidence="1">
    <location>
        <begin position="155"/>
        <end position="167"/>
    </location>
</feature>
<evidence type="ECO:0000256" key="1">
    <source>
        <dbReference type="SAM" id="MobiDB-lite"/>
    </source>
</evidence>
<dbReference type="Gene3D" id="3.30.300.20">
    <property type="match status" value="1"/>
</dbReference>
<evidence type="ECO:0000313" key="4">
    <source>
        <dbReference type="Proteomes" id="UP000264006"/>
    </source>
</evidence>
<dbReference type="RefSeq" id="WP_114593898.1">
    <property type="nucleotide sequence ID" value="NZ_CAXIBR010000186.1"/>
</dbReference>
<evidence type="ECO:0000313" key="3">
    <source>
        <dbReference type="EMBL" id="AXV09767.1"/>
    </source>
</evidence>